<feature type="transmembrane region" description="Helical" evidence="9">
    <location>
        <begin position="373"/>
        <end position="396"/>
    </location>
</feature>
<keyword evidence="6" id="KW-0333">Golgi apparatus</keyword>
<dbReference type="AlphaFoldDB" id="A0A916YWG1"/>
<protein>
    <submittedName>
        <fullName evidence="10">Glucosyltransferase</fullName>
    </submittedName>
</protein>
<dbReference type="PANTHER" id="PTHR32044:SF80">
    <property type="entry name" value="XYLOGLUCAN GLYCOSYLTRANSFERASE 2-RELATED"/>
    <property type="match status" value="1"/>
</dbReference>
<feature type="transmembrane region" description="Helical" evidence="9">
    <location>
        <begin position="341"/>
        <end position="361"/>
    </location>
</feature>
<keyword evidence="4 9" id="KW-0812">Transmembrane</keyword>
<keyword evidence="11" id="KW-1185">Reference proteome</keyword>
<dbReference type="GO" id="GO:0071555">
    <property type="term" value="P:cell wall organization"/>
    <property type="evidence" value="ECO:0007669"/>
    <property type="project" value="UniProtKB-KW"/>
</dbReference>
<dbReference type="CDD" id="cd06437">
    <property type="entry name" value="CESA_CaSu_A2"/>
    <property type="match status" value="1"/>
</dbReference>
<keyword evidence="3" id="KW-0808">Transferase</keyword>
<feature type="transmembrane region" description="Helical" evidence="9">
    <location>
        <begin position="306"/>
        <end position="329"/>
    </location>
</feature>
<accession>A0A916YWG1</accession>
<feature type="transmembrane region" description="Helical" evidence="9">
    <location>
        <begin position="7"/>
        <end position="32"/>
    </location>
</feature>
<dbReference type="SUPFAM" id="SSF53448">
    <property type="entry name" value="Nucleotide-diphospho-sugar transferases"/>
    <property type="match status" value="1"/>
</dbReference>
<sequence length="484" mass="55590">MELFILVIYAIPLVFIFSYSLVQLSLIINYLGKRQLSIINYQLSINKTPFVTIQLPVYNELYVVERLIDAVAKFDYPKERFEIQVLDDSTDETVEIIANKIQQIKASGVDIQHIRRTDRKGFKAGALAYGMKICKGEFIAIFDADFVPPVDFLQKTIPHFAAPNVGVVQTRWQHLNENYSLLTQLQGFGLDAHFTIEQGGRNAENHFINFNGTAGVWRKSTIEDAGGWSADTLTEDLDLSYRAQMRDWKFVYLENVGCPAELPVTMSAVKSQQYRWTKGAAECVVKNLRKLLSDSHLSISTRLHGFYHLMNSAVFVAVFFLSILSLPVMLITSSSDRFDVFFRYTALFQVSWVILGCFYWISFRKTGLGFFEFVKRFVLFLLFMMGLSFHNSIAVVEGWMGRKTPFVRTPKFNVNNQSDSWQGNKYLAQNIGKSTWIELLLMCYFIMALVIEIYLSNYGLVPFHLMLIVGYGSVLFYTFKQVLR</sequence>
<dbReference type="InterPro" id="IPR029044">
    <property type="entry name" value="Nucleotide-diphossugar_trans"/>
</dbReference>
<proteinExistence type="predicted"/>
<evidence type="ECO:0000313" key="11">
    <source>
        <dbReference type="Proteomes" id="UP000609064"/>
    </source>
</evidence>
<keyword evidence="7 9" id="KW-0472">Membrane</keyword>
<dbReference type="Pfam" id="PF13641">
    <property type="entry name" value="Glyco_tranf_2_3"/>
    <property type="match status" value="1"/>
</dbReference>
<dbReference type="PANTHER" id="PTHR32044">
    <property type="entry name" value="GLUCOMANNAN 4-BETA-MANNOSYLTRANSFERASE 9"/>
    <property type="match status" value="1"/>
</dbReference>
<dbReference type="Gene3D" id="3.90.550.10">
    <property type="entry name" value="Spore Coat Polysaccharide Biosynthesis Protein SpsA, Chain A"/>
    <property type="match status" value="1"/>
</dbReference>
<feature type="transmembrane region" description="Helical" evidence="9">
    <location>
        <begin position="461"/>
        <end position="479"/>
    </location>
</feature>
<dbReference type="EMBL" id="BMKK01000006">
    <property type="protein sequence ID" value="GGD64802.1"/>
    <property type="molecule type" value="Genomic_DNA"/>
</dbReference>
<evidence type="ECO:0000256" key="8">
    <source>
        <dbReference type="ARBA" id="ARBA00023316"/>
    </source>
</evidence>
<comment type="caution">
    <text evidence="10">The sequence shown here is derived from an EMBL/GenBank/DDBJ whole genome shotgun (WGS) entry which is preliminary data.</text>
</comment>
<evidence type="ECO:0000256" key="1">
    <source>
        <dbReference type="ARBA" id="ARBA00004653"/>
    </source>
</evidence>
<evidence type="ECO:0000256" key="3">
    <source>
        <dbReference type="ARBA" id="ARBA00022679"/>
    </source>
</evidence>
<keyword evidence="2" id="KW-0328">Glycosyltransferase</keyword>
<evidence type="ECO:0000256" key="7">
    <source>
        <dbReference type="ARBA" id="ARBA00023136"/>
    </source>
</evidence>
<feature type="transmembrane region" description="Helical" evidence="9">
    <location>
        <begin position="435"/>
        <end position="455"/>
    </location>
</feature>
<reference evidence="10" key="1">
    <citation type="journal article" date="2014" name="Int. J. Syst. Evol. Microbiol.">
        <title>Complete genome sequence of Corynebacterium casei LMG S-19264T (=DSM 44701T), isolated from a smear-ripened cheese.</title>
        <authorList>
            <consortium name="US DOE Joint Genome Institute (JGI-PGF)"/>
            <person name="Walter F."/>
            <person name="Albersmeier A."/>
            <person name="Kalinowski J."/>
            <person name="Ruckert C."/>
        </authorList>
    </citation>
    <scope>NUCLEOTIDE SEQUENCE</scope>
    <source>
        <strain evidence="10">CGMCC 1.15958</strain>
    </source>
</reference>
<gene>
    <name evidence="10" type="ORF">GCM10011514_31030</name>
</gene>
<dbReference type="FunFam" id="3.90.550.10:FF:000057">
    <property type="entry name" value="Glycosyltransferase-like protein, family 2"/>
    <property type="match status" value="1"/>
</dbReference>
<evidence type="ECO:0000256" key="9">
    <source>
        <dbReference type="SAM" id="Phobius"/>
    </source>
</evidence>
<evidence type="ECO:0000256" key="5">
    <source>
        <dbReference type="ARBA" id="ARBA00022989"/>
    </source>
</evidence>
<dbReference type="Proteomes" id="UP000609064">
    <property type="component" value="Unassembled WGS sequence"/>
</dbReference>
<evidence type="ECO:0000256" key="6">
    <source>
        <dbReference type="ARBA" id="ARBA00023034"/>
    </source>
</evidence>
<evidence type="ECO:0000256" key="4">
    <source>
        <dbReference type="ARBA" id="ARBA00022692"/>
    </source>
</evidence>
<keyword evidence="5 9" id="KW-1133">Transmembrane helix</keyword>
<keyword evidence="8" id="KW-0961">Cell wall biogenesis/degradation</keyword>
<evidence type="ECO:0000313" key="10">
    <source>
        <dbReference type="EMBL" id="GGD64802.1"/>
    </source>
</evidence>
<comment type="subcellular location">
    <subcellularLocation>
        <location evidence="1">Golgi apparatus membrane</location>
        <topology evidence="1">Multi-pass membrane protein</topology>
    </subcellularLocation>
</comment>
<evidence type="ECO:0000256" key="2">
    <source>
        <dbReference type="ARBA" id="ARBA00022676"/>
    </source>
</evidence>
<dbReference type="RefSeq" id="WP_188767097.1">
    <property type="nucleotide sequence ID" value="NZ_BMKK01000006.1"/>
</dbReference>
<dbReference type="GO" id="GO:0016757">
    <property type="term" value="F:glycosyltransferase activity"/>
    <property type="evidence" value="ECO:0007669"/>
    <property type="project" value="UniProtKB-KW"/>
</dbReference>
<reference evidence="10" key="2">
    <citation type="submission" date="2020-09" db="EMBL/GenBank/DDBJ databases">
        <authorList>
            <person name="Sun Q."/>
            <person name="Zhou Y."/>
        </authorList>
    </citation>
    <scope>NUCLEOTIDE SEQUENCE</scope>
    <source>
        <strain evidence="10">CGMCC 1.15958</strain>
    </source>
</reference>
<organism evidence="10 11">
    <name type="scientific">Emticicia aquatilis</name>
    <dbReference type="NCBI Taxonomy" id="1537369"/>
    <lineage>
        <taxon>Bacteria</taxon>
        <taxon>Pseudomonadati</taxon>
        <taxon>Bacteroidota</taxon>
        <taxon>Cytophagia</taxon>
        <taxon>Cytophagales</taxon>
        <taxon>Leadbetterellaceae</taxon>
        <taxon>Emticicia</taxon>
    </lineage>
</organism>
<name>A0A916YWG1_9BACT</name>